<accession>A0A1D7V0F2</accession>
<dbReference type="Proteomes" id="UP000094197">
    <property type="component" value="Chromosome 1"/>
</dbReference>
<feature type="domain" description="N-acetyltransferase" evidence="3">
    <location>
        <begin position="1"/>
        <end position="135"/>
    </location>
</feature>
<dbReference type="CDD" id="cd04301">
    <property type="entry name" value="NAT_SF"/>
    <property type="match status" value="1"/>
</dbReference>
<evidence type="ECO:0000256" key="2">
    <source>
        <dbReference type="ARBA" id="ARBA00023315"/>
    </source>
</evidence>
<dbReference type="Gene3D" id="3.40.630.30">
    <property type="match status" value="1"/>
</dbReference>
<name>A0A1D7V0F2_9LEPT</name>
<dbReference type="OrthoDB" id="9794566at2"/>
<reference evidence="4 5" key="1">
    <citation type="submission" date="2016-04" db="EMBL/GenBank/DDBJ databases">
        <title>Complete genome seqeunce of Leptospira alstonii serovar Room22.</title>
        <authorList>
            <person name="Nally J.E."/>
            <person name="Bayles D.O."/>
            <person name="Hurley D."/>
            <person name="Fanning S."/>
            <person name="McMahon B.J."/>
            <person name="Arent Z."/>
        </authorList>
    </citation>
    <scope>NUCLEOTIDE SEQUENCE [LARGE SCALE GENOMIC DNA]</scope>
    <source>
        <strain evidence="4 5">GWTS #1</strain>
    </source>
</reference>
<dbReference type="InterPro" id="IPR050680">
    <property type="entry name" value="YpeA/RimI_acetyltransf"/>
</dbReference>
<dbReference type="InterPro" id="IPR016181">
    <property type="entry name" value="Acyl_CoA_acyltransferase"/>
</dbReference>
<organism evidence="4 5">
    <name type="scientific">Leptospira tipperaryensis</name>
    <dbReference type="NCBI Taxonomy" id="2564040"/>
    <lineage>
        <taxon>Bacteria</taxon>
        <taxon>Pseudomonadati</taxon>
        <taxon>Spirochaetota</taxon>
        <taxon>Spirochaetia</taxon>
        <taxon>Leptospirales</taxon>
        <taxon>Leptospiraceae</taxon>
        <taxon>Leptospira</taxon>
    </lineage>
</organism>
<keyword evidence="1 4" id="KW-0808">Transferase</keyword>
<evidence type="ECO:0000313" key="4">
    <source>
        <dbReference type="EMBL" id="AOP35297.1"/>
    </source>
</evidence>
<dbReference type="EMBL" id="CP015217">
    <property type="protein sequence ID" value="AOP35297.1"/>
    <property type="molecule type" value="Genomic_DNA"/>
</dbReference>
<keyword evidence="2" id="KW-0012">Acyltransferase</keyword>
<dbReference type="GO" id="GO:0016747">
    <property type="term" value="F:acyltransferase activity, transferring groups other than amino-acyl groups"/>
    <property type="evidence" value="ECO:0007669"/>
    <property type="project" value="InterPro"/>
</dbReference>
<keyword evidence="5" id="KW-1185">Reference proteome</keyword>
<evidence type="ECO:0000256" key="1">
    <source>
        <dbReference type="ARBA" id="ARBA00022679"/>
    </source>
</evidence>
<proteinExistence type="predicted"/>
<dbReference type="RefSeq" id="WP_069608500.1">
    <property type="nucleotide sequence ID" value="NZ_CP015217.1"/>
</dbReference>
<dbReference type="Pfam" id="PF00583">
    <property type="entry name" value="Acetyltransf_1"/>
    <property type="match status" value="1"/>
</dbReference>
<dbReference type="KEGG" id="laj:A0128_16475"/>
<sequence length="148" mass="16897">MDIKKLDKSDLSWLLLLENACFGSQAWTEEMILSHFAESEGIGVKDLGYLLYKLAGDEIEIYRVAVHPAHRRKGKAKLILEFLLNAEREKTFFLEVSSHNVSAIGLYNVCGFQRIHIRKHYYNDGSDALIFKKAPSDDLDNFSFDVPS</sequence>
<gene>
    <name evidence="4" type="ORF">A0128_16475</name>
</gene>
<dbReference type="InterPro" id="IPR000182">
    <property type="entry name" value="GNAT_dom"/>
</dbReference>
<evidence type="ECO:0000259" key="3">
    <source>
        <dbReference type="PROSITE" id="PS51186"/>
    </source>
</evidence>
<evidence type="ECO:0000313" key="5">
    <source>
        <dbReference type="Proteomes" id="UP000094197"/>
    </source>
</evidence>
<dbReference type="SUPFAM" id="SSF55729">
    <property type="entry name" value="Acyl-CoA N-acyltransferases (Nat)"/>
    <property type="match status" value="1"/>
</dbReference>
<dbReference type="PROSITE" id="PS51186">
    <property type="entry name" value="GNAT"/>
    <property type="match status" value="1"/>
</dbReference>
<dbReference type="PANTHER" id="PTHR43420:SF44">
    <property type="entry name" value="ACETYLTRANSFERASE YPEA"/>
    <property type="match status" value="1"/>
</dbReference>
<dbReference type="AlphaFoldDB" id="A0A1D7V0F2"/>
<dbReference type="PANTHER" id="PTHR43420">
    <property type="entry name" value="ACETYLTRANSFERASE"/>
    <property type="match status" value="1"/>
</dbReference>
<protein>
    <submittedName>
        <fullName evidence="4">Acetyltransferase</fullName>
    </submittedName>
</protein>